<dbReference type="EMBL" id="FQZE01000040">
    <property type="protein sequence ID" value="SHJ92160.1"/>
    <property type="molecule type" value="Genomic_DNA"/>
</dbReference>
<dbReference type="Proteomes" id="UP000184050">
    <property type="component" value="Unassembled WGS sequence"/>
</dbReference>
<organism evidence="2 3">
    <name type="scientific">Tangfeifania diversioriginum</name>
    <dbReference type="NCBI Taxonomy" id="1168035"/>
    <lineage>
        <taxon>Bacteria</taxon>
        <taxon>Pseudomonadati</taxon>
        <taxon>Bacteroidota</taxon>
        <taxon>Bacteroidia</taxon>
        <taxon>Marinilabiliales</taxon>
        <taxon>Prolixibacteraceae</taxon>
        <taxon>Tangfeifania</taxon>
    </lineage>
</organism>
<feature type="domain" description="CoA-binding" evidence="1">
    <location>
        <begin position="10"/>
        <end position="103"/>
    </location>
</feature>
<reference evidence="2 3" key="1">
    <citation type="submission" date="2016-11" db="EMBL/GenBank/DDBJ databases">
        <authorList>
            <person name="Jaros S."/>
            <person name="Januszkiewicz K."/>
            <person name="Wedrychowicz H."/>
        </authorList>
    </citation>
    <scope>NUCLEOTIDE SEQUENCE [LARGE SCALE GENOMIC DNA]</scope>
    <source>
        <strain evidence="2 3">DSM 27063</strain>
    </source>
</reference>
<evidence type="ECO:0000259" key="1">
    <source>
        <dbReference type="SMART" id="SM00881"/>
    </source>
</evidence>
<accession>A0A1M6N8U6</accession>
<dbReference type="PANTHER" id="PTHR33303:SF2">
    <property type="entry name" value="COA-BINDING DOMAIN-CONTAINING PROTEIN"/>
    <property type="match status" value="1"/>
</dbReference>
<dbReference type="InterPro" id="IPR036291">
    <property type="entry name" value="NAD(P)-bd_dom_sf"/>
</dbReference>
<dbReference type="SUPFAM" id="SSF51735">
    <property type="entry name" value="NAD(P)-binding Rossmann-fold domains"/>
    <property type="match status" value="1"/>
</dbReference>
<dbReference type="STRING" id="1168035.SAMN05444280_14031"/>
<proteinExistence type="predicted"/>
<dbReference type="SMART" id="SM00881">
    <property type="entry name" value="CoA_binding"/>
    <property type="match status" value="1"/>
</dbReference>
<sequence>MTTLTEIQQFLSPKKMAIAGVSRNPKKFGATVFKELKEKGFELYPVNPNADEIQGVKCYKSVAELPGDVKHLFIVTPKKSTETAAEDAITKGMEMIWIQQQSDTPEAVEVIKAAGIPLIHKKCILMFAAPVKGPHKFHRFLVKIVGMYPTTVSKAS</sequence>
<dbReference type="InterPro" id="IPR003781">
    <property type="entry name" value="CoA-bd"/>
</dbReference>
<dbReference type="OrthoDB" id="9804695at2"/>
<dbReference type="PANTHER" id="PTHR33303">
    <property type="entry name" value="CYTOPLASMIC PROTEIN-RELATED"/>
    <property type="match status" value="1"/>
</dbReference>
<gene>
    <name evidence="2" type="ORF">SAMN05444280_14031</name>
</gene>
<evidence type="ECO:0000313" key="3">
    <source>
        <dbReference type="Proteomes" id="UP000184050"/>
    </source>
</evidence>
<dbReference type="Gene3D" id="3.40.50.720">
    <property type="entry name" value="NAD(P)-binding Rossmann-like Domain"/>
    <property type="match status" value="1"/>
</dbReference>
<evidence type="ECO:0000313" key="2">
    <source>
        <dbReference type="EMBL" id="SHJ92160.1"/>
    </source>
</evidence>
<dbReference type="AlphaFoldDB" id="A0A1M6N8U6"/>
<name>A0A1M6N8U6_9BACT</name>
<protein>
    <recommendedName>
        <fullName evidence="1">CoA-binding domain-containing protein</fullName>
    </recommendedName>
</protein>
<keyword evidence="3" id="KW-1185">Reference proteome</keyword>
<dbReference type="Pfam" id="PF13380">
    <property type="entry name" value="CoA_binding_2"/>
    <property type="match status" value="1"/>
</dbReference>